<evidence type="ECO:0000256" key="5">
    <source>
        <dbReference type="ARBA" id="ARBA00022741"/>
    </source>
</evidence>
<sequence>MNKISALLCAFLLIAHTLPAQDTEEAKILSAKDDSAKVIRLANYAYSFVDSDKQKAARLYDELMRLSKKLNYPYWSGMVWFNRGYMHAKAANDAEAIRNFDSAAVYLHQTDRVDMEAYSHLNIGAIAERLGKIDVKISRISKAIQLLQNTKYQNILANAYSAMGVLFFNLDEYDKGLVYFQKGSKTATQARDTSTMVETLYGMTNCLSSLGKFPEALTNANEAVRLATLRKNDYTLCVAHNSMAELYRKWGKAGLSIEHARQVLQYAIACDDVQYQLIATMGLADGYRLAGNFRESIGYYNKALQLGKEKGVVIQLDDIYKGLSEAHEHLNNSGQALDYYKKFIVYRDSTSNEKIKKNAAELEVKYQTAEKEKVLSQNKLQLARQDLQLQKSRSYIYYALGAFILVSLVAILLYLQSRYKKLSHARELQSIRQQRELQLLQALMQGEEKERSRIAKDLHDGVAGMLAAVKMHLSSTESADGLLQEEGYRQGMNLLNEATEEIRKTSHNLMPEVLLQYGLDIALGRYCERVSNSRGLEIQYDSWGDIDRFADSFELSVYRIVQELLNNVMKHSKATHGMVQLTQQDDLLSISIEDNGVGLGAGNHAQDGMGLHSLQSRVKAMNGKIDIRESEENGFAAYLEFEVLNIKREIAV</sequence>
<keyword evidence="10" id="KW-0472">Membrane</keyword>
<comment type="caution">
    <text evidence="13">The sequence shown here is derived from an EMBL/GenBank/DDBJ whole genome shotgun (WGS) entry which is preliminary data.</text>
</comment>
<feature type="transmembrane region" description="Helical" evidence="10">
    <location>
        <begin position="395"/>
        <end position="415"/>
    </location>
</feature>
<dbReference type="GO" id="GO:0046983">
    <property type="term" value="F:protein dimerization activity"/>
    <property type="evidence" value="ECO:0007669"/>
    <property type="project" value="InterPro"/>
</dbReference>
<evidence type="ECO:0000256" key="6">
    <source>
        <dbReference type="ARBA" id="ARBA00022777"/>
    </source>
</evidence>
<keyword evidence="8" id="KW-0902">Two-component regulatory system</keyword>
<evidence type="ECO:0000256" key="8">
    <source>
        <dbReference type="ARBA" id="ARBA00023012"/>
    </source>
</evidence>
<dbReference type="EMBL" id="PYAS01000001">
    <property type="protein sequence ID" value="PSL33801.1"/>
    <property type="molecule type" value="Genomic_DNA"/>
</dbReference>
<dbReference type="GO" id="GO:0005524">
    <property type="term" value="F:ATP binding"/>
    <property type="evidence" value="ECO:0007669"/>
    <property type="project" value="UniProtKB-KW"/>
</dbReference>
<feature type="chain" id="PRO_5015147039" description="histidine kinase" evidence="11">
    <location>
        <begin position="21"/>
        <end position="652"/>
    </location>
</feature>
<dbReference type="PROSITE" id="PS50109">
    <property type="entry name" value="HIS_KIN"/>
    <property type="match status" value="1"/>
</dbReference>
<keyword evidence="5" id="KW-0547">Nucleotide-binding</keyword>
<keyword evidence="3" id="KW-0597">Phosphoprotein</keyword>
<dbReference type="AlphaFoldDB" id="A0A2P8GIL7"/>
<evidence type="ECO:0000256" key="11">
    <source>
        <dbReference type="SAM" id="SignalP"/>
    </source>
</evidence>
<evidence type="ECO:0000256" key="1">
    <source>
        <dbReference type="ARBA" id="ARBA00000085"/>
    </source>
</evidence>
<dbReference type="OrthoDB" id="9760839at2"/>
<dbReference type="InterPro" id="IPR003594">
    <property type="entry name" value="HATPase_dom"/>
</dbReference>
<evidence type="ECO:0000256" key="2">
    <source>
        <dbReference type="ARBA" id="ARBA00012438"/>
    </source>
</evidence>
<dbReference type="Gene3D" id="1.25.40.10">
    <property type="entry name" value="Tetratricopeptide repeat domain"/>
    <property type="match status" value="2"/>
</dbReference>
<keyword evidence="14" id="KW-1185">Reference proteome</keyword>
<evidence type="ECO:0000256" key="4">
    <source>
        <dbReference type="ARBA" id="ARBA00022679"/>
    </source>
</evidence>
<reference evidence="13 14" key="1">
    <citation type="submission" date="2018-03" db="EMBL/GenBank/DDBJ databases">
        <title>Genomic Encyclopedia of Archaeal and Bacterial Type Strains, Phase II (KMG-II): from individual species to whole genera.</title>
        <authorList>
            <person name="Goeker M."/>
        </authorList>
    </citation>
    <scope>NUCLEOTIDE SEQUENCE [LARGE SCALE GENOMIC DNA]</scope>
    <source>
        <strain evidence="13 14">DSM 29057</strain>
    </source>
</reference>
<evidence type="ECO:0000313" key="13">
    <source>
        <dbReference type="EMBL" id="PSL33801.1"/>
    </source>
</evidence>
<dbReference type="Pfam" id="PF07730">
    <property type="entry name" value="HisKA_3"/>
    <property type="match status" value="1"/>
</dbReference>
<gene>
    <name evidence="13" type="ORF">CLV60_101170</name>
</gene>
<dbReference type="SUPFAM" id="SSF48452">
    <property type="entry name" value="TPR-like"/>
    <property type="match status" value="2"/>
</dbReference>
<dbReference type="GO" id="GO:0000155">
    <property type="term" value="F:phosphorelay sensor kinase activity"/>
    <property type="evidence" value="ECO:0007669"/>
    <property type="project" value="InterPro"/>
</dbReference>
<keyword evidence="10" id="KW-0812">Transmembrane</keyword>
<dbReference type="Proteomes" id="UP000241964">
    <property type="component" value="Unassembled WGS sequence"/>
</dbReference>
<evidence type="ECO:0000256" key="3">
    <source>
        <dbReference type="ARBA" id="ARBA00022553"/>
    </source>
</evidence>
<feature type="domain" description="Histidine kinase" evidence="12">
    <location>
        <begin position="453"/>
        <end position="645"/>
    </location>
</feature>
<accession>A0A2P8GIL7</accession>
<dbReference type="InterPro" id="IPR036890">
    <property type="entry name" value="HATPase_C_sf"/>
</dbReference>
<comment type="catalytic activity">
    <reaction evidence="1">
        <text>ATP + protein L-histidine = ADP + protein N-phospho-L-histidine.</text>
        <dbReference type="EC" id="2.7.13.3"/>
    </reaction>
</comment>
<keyword evidence="9" id="KW-0175">Coiled coil</keyword>
<keyword evidence="7" id="KW-0067">ATP-binding</keyword>
<dbReference type="SMART" id="SM00028">
    <property type="entry name" value="TPR"/>
    <property type="match status" value="7"/>
</dbReference>
<proteinExistence type="predicted"/>
<dbReference type="SUPFAM" id="SSF55874">
    <property type="entry name" value="ATPase domain of HSP90 chaperone/DNA topoisomerase II/histidine kinase"/>
    <property type="match status" value="1"/>
</dbReference>
<dbReference type="InterPro" id="IPR019734">
    <property type="entry name" value="TPR_rpt"/>
</dbReference>
<dbReference type="PANTHER" id="PTHR24421:SF10">
    <property type="entry name" value="NITRATE_NITRITE SENSOR PROTEIN NARQ"/>
    <property type="match status" value="1"/>
</dbReference>
<dbReference type="PANTHER" id="PTHR24421">
    <property type="entry name" value="NITRATE/NITRITE SENSOR PROTEIN NARX-RELATED"/>
    <property type="match status" value="1"/>
</dbReference>
<dbReference type="GO" id="GO:0016020">
    <property type="term" value="C:membrane"/>
    <property type="evidence" value="ECO:0007669"/>
    <property type="project" value="InterPro"/>
</dbReference>
<dbReference type="EC" id="2.7.13.3" evidence="2"/>
<feature type="coiled-coil region" evidence="9">
    <location>
        <begin position="352"/>
        <end position="386"/>
    </location>
</feature>
<evidence type="ECO:0000313" key="14">
    <source>
        <dbReference type="Proteomes" id="UP000241964"/>
    </source>
</evidence>
<protein>
    <recommendedName>
        <fullName evidence="2">histidine kinase</fullName>
        <ecNumber evidence="2">2.7.13.3</ecNumber>
    </recommendedName>
</protein>
<dbReference type="Gene3D" id="3.30.565.10">
    <property type="entry name" value="Histidine kinase-like ATPase, C-terminal domain"/>
    <property type="match status" value="1"/>
</dbReference>
<evidence type="ECO:0000256" key="7">
    <source>
        <dbReference type="ARBA" id="ARBA00022840"/>
    </source>
</evidence>
<dbReference type="CDD" id="cd16917">
    <property type="entry name" value="HATPase_UhpB-NarQ-NarX-like"/>
    <property type="match status" value="1"/>
</dbReference>
<dbReference type="Pfam" id="PF02518">
    <property type="entry name" value="HATPase_c"/>
    <property type="match status" value="1"/>
</dbReference>
<keyword evidence="10" id="KW-1133">Transmembrane helix</keyword>
<dbReference type="InterPro" id="IPR050482">
    <property type="entry name" value="Sensor_HK_TwoCompSys"/>
</dbReference>
<evidence type="ECO:0000256" key="10">
    <source>
        <dbReference type="SAM" id="Phobius"/>
    </source>
</evidence>
<organism evidence="13 14">
    <name type="scientific">Dyadobacter jiangsuensis</name>
    <dbReference type="NCBI Taxonomy" id="1591085"/>
    <lineage>
        <taxon>Bacteria</taxon>
        <taxon>Pseudomonadati</taxon>
        <taxon>Bacteroidota</taxon>
        <taxon>Cytophagia</taxon>
        <taxon>Cytophagales</taxon>
        <taxon>Spirosomataceae</taxon>
        <taxon>Dyadobacter</taxon>
    </lineage>
</organism>
<evidence type="ECO:0000256" key="9">
    <source>
        <dbReference type="SAM" id="Coils"/>
    </source>
</evidence>
<dbReference type="RefSeq" id="WP_106593490.1">
    <property type="nucleotide sequence ID" value="NZ_PYAS01000001.1"/>
</dbReference>
<keyword evidence="4" id="KW-0808">Transferase</keyword>
<dbReference type="InterPro" id="IPR005467">
    <property type="entry name" value="His_kinase_dom"/>
</dbReference>
<dbReference type="SMART" id="SM00387">
    <property type="entry name" value="HATPase_c"/>
    <property type="match status" value="1"/>
</dbReference>
<dbReference type="Gene3D" id="1.20.5.1930">
    <property type="match status" value="1"/>
</dbReference>
<name>A0A2P8GIL7_9BACT</name>
<keyword evidence="11" id="KW-0732">Signal</keyword>
<evidence type="ECO:0000259" key="12">
    <source>
        <dbReference type="PROSITE" id="PS50109"/>
    </source>
</evidence>
<dbReference type="InterPro" id="IPR011712">
    <property type="entry name" value="Sig_transdc_His_kin_sub3_dim/P"/>
</dbReference>
<dbReference type="InterPro" id="IPR011990">
    <property type="entry name" value="TPR-like_helical_dom_sf"/>
</dbReference>
<feature type="signal peptide" evidence="11">
    <location>
        <begin position="1"/>
        <end position="20"/>
    </location>
</feature>
<keyword evidence="6 13" id="KW-0418">Kinase</keyword>